<dbReference type="InterPro" id="IPR003713">
    <property type="entry name" value="FliS"/>
</dbReference>
<dbReference type="Proteomes" id="UP000294567">
    <property type="component" value="Unassembled WGS sequence"/>
</dbReference>
<comment type="caution">
    <text evidence="1">The sequence shown here is derived from an EMBL/GenBank/DDBJ whole genome shotgun (WGS) entry which is preliminary data.</text>
</comment>
<keyword evidence="2" id="KW-1185">Reference proteome</keyword>
<evidence type="ECO:0000313" key="1">
    <source>
        <dbReference type="EMBL" id="TCS88723.1"/>
    </source>
</evidence>
<protein>
    <submittedName>
        <fullName evidence="1">Flagellin-specific chaperone FliS</fullName>
    </submittedName>
</protein>
<name>A0A4V2UU18_9FIRM</name>
<proteinExistence type="predicted"/>
<dbReference type="InterPro" id="IPR036584">
    <property type="entry name" value="FliS_sf"/>
</dbReference>
<organism evidence="1 2">
    <name type="scientific">Keratinibaculum paraultunense</name>
    <dbReference type="NCBI Taxonomy" id="1278232"/>
    <lineage>
        <taxon>Bacteria</taxon>
        <taxon>Bacillati</taxon>
        <taxon>Bacillota</taxon>
        <taxon>Tissierellia</taxon>
        <taxon>Tissierellales</taxon>
        <taxon>Tepidimicrobiaceae</taxon>
        <taxon>Keratinibaculum</taxon>
    </lineage>
</organism>
<reference evidence="1 2" key="1">
    <citation type="submission" date="2019-03" db="EMBL/GenBank/DDBJ databases">
        <title>Genomic Encyclopedia of Type Strains, Phase IV (KMG-IV): sequencing the most valuable type-strain genomes for metagenomic binning, comparative biology and taxonomic classification.</title>
        <authorList>
            <person name="Goeker M."/>
        </authorList>
    </citation>
    <scope>NUCLEOTIDE SEQUENCE [LARGE SCALE GENOMIC DNA]</scope>
    <source>
        <strain evidence="1 2">DSM 26752</strain>
    </source>
</reference>
<dbReference type="Gene3D" id="1.20.120.340">
    <property type="entry name" value="Flagellar protein FliS"/>
    <property type="match status" value="1"/>
</dbReference>
<keyword evidence="1" id="KW-0966">Cell projection</keyword>
<dbReference type="EMBL" id="SMAE01000007">
    <property type="protein sequence ID" value="TCS88723.1"/>
    <property type="molecule type" value="Genomic_DNA"/>
</dbReference>
<gene>
    <name evidence="1" type="ORF">EDD65_10776</name>
</gene>
<dbReference type="SUPFAM" id="SSF101116">
    <property type="entry name" value="Flagellar export chaperone FliS"/>
    <property type="match status" value="1"/>
</dbReference>
<keyword evidence="1" id="KW-0969">Cilium</keyword>
<dbReference type="CDD" id="cd16098">
    <property type="entry name" value="FliS"/>
    <property type="match status" value="1"/>
</dbReference>
<dbReference type="RefSeq" id="WP_158280015.1">
    <property type="nucleotide sequence ID" value="NZ_CP068564.1"/>
</dbReference>
<accession>A0A4V2UU18</accession>
<dbReference type="AlphaFoldDB" id="A0A4V2UU18"/>
<dbReference type="Pfam" id="PF02561">
    <property type="entry name" value="FliS"/>
    <property type="match status" value="1"/>
</dbReference>
<dbReference type="GO" id="GO:0044780">
    <property type="term" value="P:bacterial-type flagellum assembly"/>
    <property type="evidence" value="ECO:0007669"/>
    <property type="project" value="InterPro"/>
</dbReference>
<dbReference type="OrthoDB" id="1767099at2"/>
<evidence type="ECO:0000313" key="2">
    <source>
        <dbReference type="Proteomes" id="UP000294567"/>
    </source>
</evidence>
<keyword evidence="1" id="KW-0282">Flagellum</keyword>
<sequence>MELNKRISTTNEAGLIAILYEALIDNFNNSIKAIDEGDYEKLNKIINHSRDILTELLIQFSGDDEISLNLREINLYVNRLITEGEYSKDPSLFKTCIKIFTPICEGFQQLEVIEDPKTITGLTYGKDYLNEHTVKGSKSFKG</sequence>